<gene>
    <name evidence="14" type="ORF">BC643_1234</name>
</gene>
<keyword evidence="8 10" id="KW-0472">Membrane</keyword>
<sequence length="1117" mass="122787">MKKTIYLTSEVGNACIARKILLVMKLTAFFLLVTIIQVMGLESYSQETKLTLNYKSTSLKQVLEKIENETNFYFLYSSEVIDVDRKVDVDVDNENITEVLDVILKNNGIHYEIKGRQILLSGEGSQNEFWENSQQTVTVSGKVTDSTGAPLPGVTILVKGTTQGVITDFDGNYSLSNVAANATLIFSFVGMESKEIPVNGLNSINVTLDQSTIGLEEVVAVGYGVQKKSDVISSVTSVKADELVKTTSSDVGEMLRGKAAGVLISTADASPGSSSTIQIRGKRSINGGNDPLVIVDGVQVSSLNDVNPNDIASMEVLKDAAAQAIYGARASNGVILITTARGKEGKIQINFSGYSGVQNLQKHFETYNGDEFIAYKREAFRASNGGVFLPDDQVFSASELETIASRDYINWEDKIINSNANITNADISVAAGTEKTKIYSSFNFFRQEGLIKGSDFKRGQIRLNLDQTISDWLKLGVNTSYQISNKDNPGVAYTDDAGSMLLRSITTSPLGQVYNEDGSLKIHPSDVQDSFNPLLDLNEITNTIDDKRDIINVFLDVKPFKGFSYRFNASRTTVNRKSIIYNSSKSLLGIQAGGQGLGSITYDENKSWQLENIVNYDFDFDNEDHKLNLTFVQSVLNTKTYYLTNEAKNFPNDNLGIYAISAAGTNQTSIGGLDRNLVSFVGRAQYNFAGKYYLSASMRADGSSVFGANNKWGYFPAVGGGWNVHHEDFMANSGINVLKLRASYGSVGNEGIEPYQSLSTLVPRDYIINGVKTGGLLPGASLPNPDLKWETSTTLNLALDYGFLDNRLSGTVEFYNTRTKDLLVDRALEAVTGYSVSKTNVGEIENKGIEASLNADIIKKEDFTLSAGVVINSNRNKIISLYGEDKDGDGKEDDDVANRWFIGKPIDAYYDYKMVGIFSSQEQIDNSNTPNAELGDIQVWDRDPNDGELNADDRVITSQTPDWYGTFNLSMEYKNIDFSMSLYTVQGVTKFNPFLVDYQTGGNPRGILSGVKVNYWTPENPTGDRPRPLEARGRRFMDLGNVTAGLEDASFFRLQNVTLGYSLSKKIIDKWSLSKFRVYVTGHNLITVTDFQSFSPENNAYSYPESISVTAGIQVGF</sequence>
<name>A0A419W604_9BACT</name>
<dbReference type="Pfam" id="PF07715">
    <property type="entry name" value="Plug"/>
    <property type="match status" value="1"/>
</dbReference>
<dbReference type="InterPro" id="IPR037066">
    <property type="entry name" value="Plug_dom_sf"/>
</dbReference>
<dbReference type="SUPFAM" id="SSF56935">
    <property type="entry name" value="Porins"/>
    <property type="match status" value="1"/>
</dbReference>
<evidence type="ECO:0000256" key="1">
    <source>
        <dbReference type="ARBA" id="ARBA00004571"/>
    </source>
</evidence>
<dbReference type="Pfam" id="PF00593">
    <property type="entry name" value="TonB_dep_Rec_b-barrel"/>
    <property type="match status" value="1"/>
</dbReference>
<keyword evidence="6" id="KW-0408">Iron</keyword>
<evidence type="ECO:0000313" key="15">
    <source>
        <dbReference type="Proteomes" id="UP000283387"/>
    </source>
</evidence>
<evidence type="ECO:0000259" key="13">
    <source>
        <dbReference type="SMART" id="SM00965"/>
    </source>
</evidence>
<evidence type="ECO:0000256" key="8">
    <source>
        <dbReference type="ARBA" id="ARBA00023136"/>
    </source>
</evidence>
<keyword evidence="12" id="KW-1133">Transmembrane helix</keyword>
<keyword evidence="7 11" id="KW-0798">TonB box</keyword>
<evidence type="ECO:0000256" key="6">
    <source>
        <dbReference type="ARBA" id="ARBA00023004"/>
    </source>
</evidence>
<dbReference type="NCBIfam" id="TIGR04057">
    <property type="entry name" value="SusC_RagA_signa"/>
    <property type="match status" value="1"/>
</dbReference>
<dbReference type="NCBIfam" id="TIGR04056">
    <property type="entry name" value="OMP_RagA_SusC"/>
    <property type="match status" value="1"/>
</dbReference>
<keyword evidence="15" id="KW-1185">Reference proteome</keyword>
<evidence type="ECO:0000256" key="9">
    <source>
        <dbReference type="ARBA" id="ARBA00023237"/>
    </source>
</evidence>
<dbReference type="PROSITE" id="PS52016">
    <property type="entry name" value="TONB_DEPENDENT_REC_3"/>
    <property type="match status" value="1"/>
</dbReference>
<feature type="domain" description="Secretin/TonB short N-terminal" evidence="13">
    <location>
        <begin position="72"/>
        <end position="123"/>
    </location>
</feature>
<protein>
    <submittedName>
        <fullName evidence="14">TonB-linked SusC/RagA family outer membrane protein</fullName>
    </submittedName>
</protein>
<dbReference type="Proteomes" id="UP000283387">
    <property type="component" value="Unassembled WGS sequence"/>
</dbReference>
<dbReference type="EMBL" id="RAPN01000001">
    <property type="protein sequence ID" value="RKD90889.1"/>
    <property type="molecule type" value="Genomic_DNA"/>
</dbReference>
<dbReference type="FunFam" id="2.60.40.1120:FF:000003">
    <property type="entry name" value="Outer membrane protein Omp121"/>
    <property type="match status" value="1"/>
</dbReference>
<organism evidence="14 15">
    <name type="scientific">Mangrovibacterium diazotrophicum</name>
    <dbReference type="NCBI Taxonomy" id="1261403"/>
    <lineage>
        <taxon>Bacteria</taxon>
        <taxon>Pseudomonadati</taxon>
        <taxon>Bacteroidota</taxon>
        <taxon>Bacteroidia</taxon>
        <taxon>Marinilabiliales</taxon>
        <taxon>Prolixibacteraceae</taxon>
        <taxon>Mangrovibacterium</taxon>
    </lineage>
</organism>
<dbReference type="InterPro" id="IPR011662">
    <property type="entry name" value="Secretin/TonB_short_N"/>
</dbReference>
<evidence type="ECO:0000313" key="14">
    <source>
        <dbReference type="EMBL" id="RKD90889.1"/>
    </source>
</evidence>
<proteinExistence type="inferred from homology"/>
<dbReference type="Pfam" id="PF13715">
    <property type="entry name" value="CarbopepD_reg_2"/>
    <property type="match status" value="1"/>
</dbReference>
<evidence type="ECO:0000256" key="11">
    <source>
        <dbReference type="RuleBase" id="RU003357"/>
    </source>
</evidence>
<keyword evidence="3 10" id="KW-1134">Transmembrane beta strand</keyword>
<evidence type="ECO:0000256" key="10">
    <source>
        <dbReference type="PROSITE-ProRule" id="PRU01360"/>
    </source>
</evidence>
<dbReference type="Gene3D" id="2.60.40.1120">
    <property type="entry name" value="Carboxypeptidase-like, regulatory domain"/>
    <property type="match status" value="1"/>
</dbReference>
<dbReference type="InterPro" id="IPR012910">
    <property type="entry name" value="Plug_dom"/>
</dbReference>
<keyword evidence="2 10" id="KW-0813">Transport</keyword>
<evidence type="ECO:0000256" key="12">
    <source>
        <dbReference type="SAM" id="Phobius"/>
    </source>
</evidence>
<evidence type="ECO:0000256" key="7">
    <source>
        <dbReference type="ARBA" id="ARBA00023077"/>
    </source>
</evidence>
<keyword evidence="4" id="KW-0406">Ion transport</keyword>
<dbReference type="InterPro" id="IPR023997">
    <property type="entry name" value="TonB-dep_OMP_SusC/RagA_CS"/>
</dbReference>
<evidence type="ECO:0000256" key="4">
    <source>
        <dbReference type="ARBA" id="ARBA00022496"/>
    </source>
</evidence>
<evidence type="ECO:0000256" key="2">
    <source>
        <dbReference type="ARBA" id="ARBA00022448"/>
    </source>
</evidence>
<dbReference type="InterPro" id="IPR039426">
    <property type="entry name" value="TonB-dep_rcpt-like"/>
</dbReference>
<evidence type="ECO:0000256" key="5">
    <source>
        <dbReference type="ARBA" id="ARBA00022692"/>
    </source>
</evidence>
<dbReference type="InterPro" id="IPR036942">
    <property type="entry name" value="Beta-barrel_TonB_sf"/>
</dbReference>
<comment type="subcellular location">
    <subcellularLocation>
        <location evidence="1 10">Cell outer membrane</location>
        <topology evidence="1 10">Multi-pass membrane protein</topology>
    </subcellularLocation>
</comment>
<dbReference type="GO" id="GO:0009279">
    <property type="term" value="C:cell outer membrane"/>
    <property type="evidence" value="ECO:0007669"/>
    <property type="project" value="UniProtKB-SubCell"/>
</dbReference>
<keyword evidence="4" id="KW-0410">Iron transport</keyword>
<feature type="transmembrane region" description="Helical" evidence="12">
    <location>
        <begin position="20"/>
        <end position="41"/>
    </location>
</feature>
<dbReference type="SUPFAM" id="SSF49464">
    <property type="entry name" value="Carboxypeptidase regulatory domain-like"/>
    <property type="match status" value="1"/>
</dbReference>
<dbReference type="SMART" id="SM00965">
    <property type="entry name" value="STN"/>
    <property type="match status" value="1"/>
</dbReference>
<comment type="caution">
    <text evidence="14">The sequence shown here is derived from an EMBL/GenBank/DDBJ whole genome shotgun (WGS) entry which is preliminary data.</text>
</comment>
<keyword evidence="5 10" id="KW-0812">Transmembrane</keyword>
<dbReference type="GO" id="GO:0006826">
    <property type="term" value="P:iron ion transport"/>
    <property type="evidence" value="ECO:0007669"/>
    <property type="project" value="UniProtKB-KW"/>
</dbReference>
<dbReference type="InterPro" id="IPR008969">
    <property type="entry name" value="CarboxyPept-like_regulatory"/>
</dbReference>
<dbReference type="Gene3D" id="2.40.170.20">
    <property type="entry name" value="TonB-dependent receptor, beta-barrel domain"/>
    <property type="match status" value="1"/>
</dbReference>
<dbReference type="InterPro" id="IPR023996">
    <property type="entry name" value="TonB-dep_OMP_SusC/RagA"/>
</dbReference>
<dbReference type="InterPro" id="IPR000531">
    <property type="entry name" value="Beta-barrel_TonB"/>
</dbReference>
<dbReference type="RefSeq" id="WP_170154473.1">
    <property type="nucleotide sequence ID" value="NZ_RAPN01000001.1"/>
</dbReference>
<evidence type="ECO:0000256" key="3">
    <source>
        <dbReference type="ARBA" id="ARBA00022452"/>
    </source>
</evidence>
<comment type="similarity">
    <text evidence="10 11">Belongs to the TonB-dependent receptor family.</text>
</comment>
<dbReference type="AlphaFoldDB" id="A0A419W604"/>
<accession>A0A419W604</accession>
<dbReference type="Gene3D" id="3.55.50.30">
    <property type="match status" value="1"/>
</dbReference>
<reference evidence="14 15" key="1">
    <citation type="submission" date="2018-09" db="EMBL/GenBank/DDBJ databases">
        <title>Genomic Encyclopedia of Archaeal and Bacterial Type Strains, Phase II (KMG-II): from individual species to whole genera.</title>
        <authorList>
            <person name="Goeker M."/>
        </authorList>
    </citation>
    <scope>NUCLEOTIDE SEQUENCE [LARGE SCALE GENOMIC DNA]</scope>
    <source>
        <strain evidence="14 15">DSM 27148</strain>
    </source>
</reference>
<keyword evidence="9 10" id="KW-0998">Cell outer membrane</keyword>
<dbReference type="Pfam" id="PF07660">
    <property type="entry name" value="STN"/>
    <property type="match status" value="1"/>
</dbReference>
<dbReference type="Gene3D" id="2.170.130.10">
    <property type="entry name" value="TonB-dependent receptor, plug domain"/>
    <property type="match status" value="1"/>
</dbReference>